<proteinExistence type="predicted"/>
<dbReference type="AlphaFoldDB" id="A0A9P5XYQ6"/>
<evidence type="ECO:0000313" key="3">
    <source>
        <dbReference type="Proteomes" id="UP000807353"/>
    </source>
</evidence>
<keyword evidence="1" id="KW-1133">Transmembrane helix</keyword>
<keyword evidence="1" id="KW-0472">Membrane</keyword>
<feature type="transmembrane region" description="Helical" evidence="1">
    <location>
        <begin position="176"/>
        <end position="197"/>
    </location>
</feature>
<organism evidence="2 3">
    <name type="scientific">Collybia nuda</name>
    <dbReference type="NCBI Taxonomy" id="64659"/>
    <lineage>
        <taxon>Eukaryota</taxon>
        <taxon>Fungi</taxon>
        <taxon>Dikarya</taxon>
        <taxon>Basidiomycota</taxon>
        <taxon>Agaricomycotina</taxon>
        <taxon>Agaricomycetes</taxon>
        <taxon>Agaricomycetidae</taxon>
        <taxon>Agaricales</taxon>
        <taxon>Tricholomatineae</taxon>
        <taxon>Clitocybaceae</taxon>
        <taxon>Collybia</taxon>
    </lineage>
</organism>
<evidence type="ECO:0000313" key="2">
    <source>
        <dbReference type="EMBL" id="KAF9460247.1"/>
    </source>
</evidence>
<dbReference type="EMBL" id="MU150302">
    <property type="protein sequence ID" value="KAF9460247.1"/>
    <property type="molecule type" value="Genomic_DNA"/>
</dbReference>
<gene>
    <name evidence="2" type="ORF">BDZ94DRAFT_1378073</name>
</gene>
<dbReference type="OrthoDB" id="2744793at2759"/>
<keyword evidence="3" id="KW-1185">Reference proteome</keyword>
<evidence type="ECO:0000256" key="1">
    <source>
        <dbReference type="SAM" id="Phobius"/>
    </source>
</evidence>
<sequence length="238" mass="26590">MATSWKNGTLAYNQKASLSLYTLTFLLATFIEVMVSVIFARSVHTLLSGCNSVPPIGEPLLGESTVENIEFVDTLCFYAEMSINDGLLMWRAYVLSQSKKWILILPFILLPGFFVTFVVVTFLSPVSEIDTLFAFATIVSSVANFVATCLIGYVYWIHKKDMALFFNGETRRSKVASVLSTLVTTGVILLVLQAIYFPMNSTNSLEYTRDRSQASPIDTEDMTIPIRKRGPAKYSDRI</sequence>
<protein>
    <submittedName>
        <fullName evidence="2">Uncharacterized protein</fullName>
    </submittedName>
</protein>
<name>A0A9P5XYQ6_9AGAR</name>
<accession>A0A9P5XYQ6</accession>
<dbReference type="Proteomes" id="UP000807353">
    <property type="component" value="Unassembled WGS sequence"/>
</dbReference>
<reference evidence="2" key="1">
    <citation type="submission" date="2020-11" db="EMBL/GenBank/DDBJ databases">
        <authorList>
            <consortium name="DOE Joint Genome Institute"/>
            <person name="Ahrendt S."/>
            <person name="Riley R."/>
            <person name="Andreopoulos W."/>
            <person name="Labutti K."/>
            <person name="Pangilinan J."/>
            <person name="Ruiz-Duenas F.J."/>
            <person name="Barrasa J.M."/>
            <person name="Sanchez-Garcia M."/>
            <person name="Camarero S."/>
            <person name="Miyauchi S."/>
            <person name="Serrano A."/>
            <person name="Linde D."/>
            <person name="Babiker R."/>
            <person name="Drula E."/>
            <person name="Ayuso-Fernandez I."/>
            <person name="Pacheco R."/>
            <person name="Padilla G."/>
            <person name="Ferreira P."/>
            <person name="Barriuso J."/>
            <person name="Kellner H."/>
            <person name="Castanera R."/>
            <person name="Alfaro M."/>
            <person name="Ramirez L."/>
            <person name="Pisabarro A.G."/>
            <person name="Kuo A."/>
            <person name="Tritt A."/>
            <person name="Lipzen A."/>
            <person name="He G."/>
            <person name="Yan M."/>
            <person name="Ng V."/>
            <person name="Cullen D."/>
            <person name="Martin F."/>
            <person name="Rosso M.-N."/>
            <person name="Henrissat B."/>
            <person name="Hibbett D."/>
            <person name="Martinez A.T."/>
            <person name="Grigoriev I.V."/>
        </authorList>
    </citation>
    <scope>NUCLEOTIDE SEQUENCE</scope>
    <source>
        <strain evidence="2">CBS 247.69</strain>
    </source>
</reference>
<feature type="transmembrane region" description="Helical" evidence="1">
    <location>
        <begin position="101"/>
        <end position="126"/>
    </location>
</feature>
<feature type="transmembrane region" description="Helical" evidence="1">
    <location>
        <begin position="132"/>
        <end position="156"/>
    </location>
</feature>
<comment type="caution">
    <text evidence="2">The sequence shown here is derived from an EMBL/GenBank/DDBJ whole genome shotgun (WGS) entry which is preliminary data.</text>
</comment>
<feature type="transmembrane region" description="Helical" evidence="1">
    <location>
        <begin position="20"/>
        <end position="40"/>
    </location>
</feature>
<keyword evidence="1" id="KW-0812">Transmembrane</keyword>